<evidence type="ECO:0000313" key="2">
    <source>
        <dbReference type="Proteomes" id="UP000289738"/>
    </source>
</evidence>
<dbReference type="PANTHER" id="PTHR47074">
    <property type="entry name" value="BNAC02G40300D PROTEIN"/>
    <property type="match status" value="1"/>
</dbReference>
<evidence type="ECO:0000313" key="1">
    <source>
        <dbReference type="EMBL" id="RYQ97110.1"/>
    </source>
</evidence>
<accession>A0A444Y5B6</accession>
<evidence type="ECO:0008006" key="3">
    <source>
        <dbReference type="Google" id="ProtNLM"/>
    </source>
</evidence>
<dbReference type="AlphaFoldDB" id="A0A444Y5B6"/>
<comment type="caution">
    <text evidence="1">The sequence shown here is derived from an EMBL/GenBank/DDBJ whole genome shotgun (WGS) entry which is preliminary data.</text>
</comment>
<reference evidence="1 2" key="1">
    <citation type="submission" date="2019-01" db="EMBL/GenBank/DDBJ databases">
        <title>Sequencing of cultivated peanut Arachis hypogaea provides insights into genome evolution and oil improvement.</title>
        <authorList>
            <person name="Chen X."/>
        </authorList>
    </citation>
    <scope>NUCLEOTIDE SEQUENCE [LARGE SCALE GENOMIC DNA]</scope>
    <source>
        <strain evidence="2">cv. Fuhuasheng</strain>
        <tissue evidence="1">Leaves</tissue>
    </source>
</reference>
<organism evidence="1 2">
    <name type="scientific">Arachis hypogaea</name>
    <name type="common">Peanut</name>
    <dbReference type="NCBI Taxonomy" id="3818"/>
    <lineage>
        <taxon>Eukaryota</taxon>
        <taxon>Viridiplantae</taxon>
        <taxon>Streptophyta</taxon>
        <taxon>Embryophyta</taxon>
        <taxon>Tracheophyta</taxon>
        <taxon>Spermatophyta</taxon>
        <taxon>Magnoliopsida</taxon>
        <taxon>eudicotyledons</taxon>
        <taxon>Gunneridae</taxon>
        <taxon>Pentapetalae</taxon>
        <taxon>rosids</taxon>
        <taxon>fabids</taxon>
        <taxon>Fabales</taxon>
        <taxon>Fabaceae</taxon>
        <taxon>Papilionoideae</taxon>
        <taxon>50 kb inversion clade</taxon>
        <taxon>dalbergioids sensu lato</taxon>
        <taxon>Dalbergieae</taxon>
        <taxon>Pterocarpus clade</taxon>
        <taxon>Arachis</taxon>
    </lineage>
</organism>
<protein>
    <recommendedName>
        <fullName evidence="3">RNase H type-1 domain-containing protein</fullName>
    </recommendedName>
</protein>
<dbReference type="PANTHER" id="PTHR47074:SF48">
    <property type="entry name" value="POLYNUCLEOTIDYL TRANSFERASE, RIBONUCLEASE H-LIKE SUPERFAMILY PROTEIN"/>
    <property type="match status" value="1"/>
</dbReference>
<dbReference type="InterPro" id="IPR052929">
    <property type="entry name" value="RNase_H-like_EbsB-rel"/>
</dbReference>
<name>A0A444Y5B6_ARAHY</name>
<proteinExistence type="predicted"/>
<dbReference type="Proteomes" id="UP000289738">
    <property type="component" value="Chromosome B08"/>
</dbReference>
<gene>
    <name evidence="1" type="ORF">Ahy_B08g093111</name>
</gene>
<keyword evidence="2" id="KW-1185">Reference proteome</keyword>
<dbReference type="EMBL" id="SDMP01000018">
    <property type="protein sequence ID" value="RYQ97110.1"/>
    <property type="molecule type" value="Genomic_DNA"/>
</dbReference>
<sequence length="114" mass="12686">MLNLFGGERGGLFLCCLHAIWIGRNKLIFDQEHSSPEALLEKAHQAFTEATKADLHVPLSQRTHPRSQSASKWRAPEQGRYKVNVDAAIINERRGGVSVVIRNWEGVVVLAATL</sequence>